<dbReference type="InterPro" id="IPR002481">
    <property type="entry name" value="FUR"/>
</dbReference>
<dbReference type="InterPro" id="IPR036388">
    <property type="entry name" value="WH-like_DNA-bd_sf"/>
</dbReference>
<evidence type="ECO:0000313" key="8">
    <source>
        <dbReference type="Proteomes" id="UP000637513"/>
    </source>
</evidence>
<evidence type="ECO:0000256" key="2">
    <source>
        <dbReference type="ARBA" id="ARBA00022491"/>
    </source>
</evidence>
<sequence length="141" mass="16400">MNHAKTYHTKQQNAILQFLIASDQKYHTVSQIAEYLKERGESVGLTTIYRQLDKFQKEGIVQKIVLDGNSGACYQYVGTQEEESKFLLKCEDCGDIMDMDCGHMSELYEHVRQEHHFNVNPHRTMFYGVCEKCLDKEKKGK</sequence>
<evidence type="ECO:0000256" key="4">
    <source>
        <dbReference type="ARBA" id="ARBA00023015"/>
    </source>
</evidence>
<dbReference type="Gene3D" id="3.30.1490.190">
    <property type="match status" value="1"/>
</dbReference>
<comment type="similarity">
    <text evidence="1">Belongs to the Fur family.</text>
</comment>
<gene>
    <name evidence="7" type="ORF">H8700_00775</name>
</gene>
<evidence type="ECO:0000256" key="1">
    <source>
        <dbReference type="ARBA" id="ARBA00007957"/>
    </source>
</evidence>
<accession>A0ABR7MR46</accession>
<evidence type="ECO:0000256" key="6">
    <source>
        <dbReference type="ARBA" id="ARBA00023163"/>
    </source>
</evidence>
<keyword evidence="5" id="KW-0238">DNA-binding</keyword>
<dbReference type="Gene3D" id="1.10.10.10">
    <property type="entry name" value="Winged helix-like DNA-binding domain superfamily/Winged helix DNA-binding domain"/>
    <property type="match status" value="1"/>
</dbReference>
<proteinExistence type="inferred from homology"/>
<dbReference type="PANTHER" id="PTHR33202">
    <property type="entry name" value="ZINC UPTAKE REGULATION PROTEIN"/>
    <property type="match status" value="1"/>
</dbReference>
<keyword evidence="2" id="KW-0678">Repressor</keyword>
<keyword evidence="3" id="KW-0862">Zinc</keyword>
<dbReference type="CDD" id="cd07153">
    <property type="entry name" value="Fur_like"/>
    <property type="match status" value="1"/>
</dbReference>
<comment type="caution">
    <text evidence="7">The sequence shown here is derived from an EMBL/GenBank/DDBJ whole genome shotgun (WGS) entry which is preliminary data.</text>
</comment>
<dbReference type="InterPro" id="IPR036390">
    <property type="entry name" value="WH_DNA-bd_sf"/>
</dbReference>
<name>A0ABR7MR46_9FIRM</name>
<dbReference type="PANTHER" id="PTHR33202:SF7">
    <property type="entry name" value="FERRIC UPTAKE REGULATION PROTEIN"/>
    <property type="match status" value="1"/>
</dbReference>
<protein>
    <submittedName>
        <fullName evidence="7">Transcriptional repressor</fullName>
    </submittedName>
</protein>
<evidence type="ECO:0000313" key="7">
    <source>
        <dbReference type="EMBL" id="MBC8556257.1"/>
    </source>
</evidence>
<dbReference type="InterPro" id="IPR043135">
    <property type="entry name" value="Fur_C"/>
</dbReference>
<dbReference type="EMBL" id="JACRSW010000001">
    <property type="protein sequence ID" value="MBC8556257.1"/>
    <property type="molecule type" value="Genomic_DNA"/>
</dbReference>
<keyword evidence="8" id="KW-1185">Reference proteome</keyword>
<keyword evidence="6" id="KW-0804">Transcription</keyword>
<keyword evidence="4" id="KW-0805">Transcription regulation</keyword>
<evidence type="ECO:0000256" key="5">
    <source>
        <dbReference type="ARBA" id="ARBA00023125"/>
    </source>
</evidence>
<organism evidence="7 8">
    <name type="scientific">Jutongia hominis</name>
    <dbReference type="NCBI Taxonomy" id="2763664"/>
    <lineage>
        <taxon>Bacteria</taxon>
        <taxon>Bacillati</taxon>
        <taxon>Bacillota</taxon>
        <taxon>Clostridia</taxon>
        <taxon>Lachnospirales</taxon>
        <taxon>Lachnospiraceae</taxon>
        <taxon>Jutongia</taxon>
    </lineage>
</organism>
<dbReference type="Pfam" id="PF01475">
    <property type="entry name" value="FUR"/>
    <property type="match status" value="1"/>
</dbReference>
<reference evidence="7 8" key="1">
    <citation type="submission" date="2020-08" db="EMBL/GenBank/DDBJ databases">
        <title>Genome public.</title>
        <authorList>
            <person name="Liu C."/>
            <person name="Sun Q."/>
        </authorList>
    </citation>
    <scope>NUCLEOTIDE SEQUENCE [LARGE SCALE GENOMIC DNA]</scope>
    <source>
        <strain evidence="7 8">BX3</strain>
    </source>
</reference>
<dbReference type="SUPFAM" id="SSF46785">
    <property type="entry name" value="Winged helix' DNA-binding domain"/>
    <property type="match status" value="1"/>
</dbReference>
<dbReference type="RefSeq" id="WP_249302259.1">
    <property type="nucleotide sequence ID" value="NZ_JACRSW010000001.1"/>
</dbReference>
<dbReference type="Proteomes" id="UP000637513">
    <property type="component" value="Unassembled WGS sequence"/>
</dbReference>
<evidence type="ECO:0000256" key="3">
    <source>
        <dbReference type="ARBA" id="ARBA00022833"/>
    </source>
</evidence>